<keyword evidence="5" id="KW-0680">Restriction system</keyword>
<dbReference type="InterPro" id="IPR011639">
    <property type="entry name" value="MethylTrfase_TaqI-like_dom"/>
</dbReference>
<dbReference type="Pfam" id="PF25120">
    <property type="entry name" value="DUF7814"/>
    <property type="match status" value="1"/>
</dbReference>
<dbReference type="InterPro" id="IPR025931">
    <property type="entry name" value="TaqI_C"/>
</dbReference>
<evidence type="ECO:0000259" key="11">
    <source>
        <dbReference type="Pfam" id="PF23653"/>
    </source>
</evidence>
<dbReference type="Pfam" id="PF12950">
    <property type="entry name" value="TaqI_C"/>
    <property type="match status" value="1"/>
</dbReference>
<dbReference type="Gene3D" id="3.40.50.150">
    <property type="entry name" value="Vaccinia Virus protein VP39"/>
    <property type="match status" value="1"/>
</dbReference>
<evidence type="ECO:0000256" key="6">
    <source>
        <dbReference type="ARBA" id="ARBA00023125"/>
    </source>
</evidence>
<feature type="region of interest" description="Disordered" evidence="8">
    <location>
        <begin position="432"/>
        <end position="515"/>
    </location>
</feature>
<dbReference type="EMBL" id="MDZA01000062">
    <property type="protein sequence ID" value="OGX91412.1"/>
    <property type="molecule type" value="Genomic_DNA"/>
</dbReference>
<dbReference type="InterPro" id="IPR050953">
    <property type="entry name" value="N4_N6_ade-DNA_methylase"/>
</dbReference>
<dbReference type="RefSeq" id="WP_070741615.1">
    <property type="nucleotide sequence ID" value="NZ_MDZA01000062.1"/>
</dbReference>
<evidence type="ECO:0000313" key="14">
    <source>
        <dbReference type="Proteomes" id="UP000177506"/>
    </source>
</evidence>
<keyword evidence="2" id="KW-0489">Methyltransferase</keyword>
<evidence type="ECO:0000256" key="2">
    <source>
        <dbReference type="ARBA" id="ARBA00022603"/>
    </source>
</evidence>
<reference evidence="13 14" key="1">
    <citation type="submission" date="2016-08" db="EMBL/GenBank/DDBJ databases">
        <title>Hymenobacter coccineus sp. nov., Hymenobacter lapidarius sp. nov. and Hymenobacter glacialis sp. nov., isolated from Antarctic soil.</title>
        <authorList>
            <person name="Sedlacek I."/>
            <person name="Kralova S."/>
            <person name="Kyrova K."/>
            <person name="Maslanova I."/>
            <person name="Stankova E."/>
            <person name="Vrbovska V."/>
            <person name="Nemec M."/>
            <person name="Bartak M."/>
            <person name="Svec P."/>
            <person name="Busse H.-J."/>
            <person name="Pantucek R."/>
        </authorList>
    </citation>
    <scope>NUCLEOTIDE SEQUENCE [LARGE SCALE GENOMIC DNA]</scope>
    <source>
        <strain evidence="13 14">CCM 8649</strain>
    </source>
</reference>
<sequence>MLALLPQTPAQAVAADAALRRLQPTADQLAAFQKQLAELHRHLDPTQREKHGEKHIITFLERVTGPPVHPDAPVRYGNSKGDRDLVLHFGDTAASPVGLIMEVKGSKNTREMLAPDGLNRKAFQELVYYYCEDQAAGEAAELSRLIVTTGFEWYIFDARDFLRLFVADKAFHKLFLKFKQGALPGTKTDYFYDHVAGEHLRGLAGELRATYVDLRAGLPTAPGALADLWRIFGPAYLLKEFPSARPDPNTLNQEFYNELLYLMGLQEQAVGGVRRIGRCPEGERQPGALLENILYQMGIGHGLELVPPAELAAYGDDPARQREEVALALCLVWVNRLLFLKLLEGQLVRYHPGPHAADFRFLTPARLPEYDELNKLFFGVLNRPPAQRPPDVQAAFRELPYLNSSLFQPTALEMQVLYASALNDRAGLRPFPQSVLKKRGGPRPPPPPPTKPSGWPCPTCSPSSTPSTSAPTPRPSPELPRAPPLFWRGGRPHRGLVRFHPPGPPAPPPRRPPPRPLLSAAVLGLVFEKINGYRDGSFYTPGFVTMYMARHTLRRAVVRRFTQGPAAARFPELAGCASWEELRDSFRRERRAEYAAWFDGLTVLDPAVGSGHFLVSALNELLALKADLRLLLDADGRLLDYTLRVEHDELVVLDNATDAPARYQVATYDAATGQRTVPAQATRLQAALFHQKRALMEHALFGVDLNPNSVRICRLRLWIELLKHAYYRPDGGFQALETLPNLDLNVRAGNSLVSRHALGAPLGQVFRTAGITVERYKSLVHEYFGASGQAARQQLDGALAELKANVGRRISQADPFVKKVRDAEAQVLLLENSRTDLFSKKLDDESYALELRRRTLLVEQRRRELAEHQQGVFFQQAFEWRFEFPEVLDDDARFRGFDVVLGNPPYIRQEAFAASKPFFKKRFATFDSKADLYVYFVELGLDLLAPGGELSFIAPNKWLSTGYGAPLRRWLQSTHELVEFIDFGDLYVFPQTKAYPAILTVHRRAPTAASSFRAALIPQLPPPALETQVAAHVRTVAQSSLADAGWTLADDDNHALLAKLKAAGRPLGEYVSKNIYRGILTGLNPAFVIKPEVRARLIAEDARSAEIIKPFLAGRDVKRYRQPRNESYLLLLPSGWTRKQLGWQRNARGTYAVAPITPKFPTPWDALLAHYPAVANYLLPFEAAATVRTDQGNYWWELRACDYYGEFEKPKIMWKEIATYQEFALDMDGNYSNNKTFFIPSDDLFLLGVLNSAPVFYVLQQITTKMKDNAMAMQIPQVSQIPIPTATAAQQAEVGALVETILAARAADATADTAAAEAAVDALVAALYDLTPAEAAHLARPAATA</sequence>
<dbReference type="PANTHER" id="PTHR33841:SF1">
    <property type="entry name" value="DNA METHYLTRANSFERASE A"/>
    <property type="match status" value="1"/>
</dbReference>
<evidence type="ECO:0000256" key="8">
    <source>
        <dbReference type="SAM" id="MobiDB-lite"/>
    </source>
</evidence>
<dbReference type="PRINTS" id="PR00507">
    <property type="entry name" value="N12N6MTFRASE"/>
</dbReference>
<dbReference type="OrthoDB" id="32195at2"/>
<dbReference type="InterPro" id="IPR055573">
    <property type="entry name" value="DUF7149"/>
</dbReference>
<evidence type="ECO:0000259" key="10">
    <source>
        <dbReference type="Pfam" id="PF12950"/>
    </source>
</evidence>
<dbReference type="SUPFAM" id="SSF53335">
    <property type="entry name" value="S-adenosyl-L-methionine-dependent methyltransferases"/>
    <property type="match status" value="1"/>
</dbReference>
<evidence type="ECO:0000259" key="9">
    <source>
        <dbReference type="Pfam" id="PF07669"/>
    </source>
</evidence>
<gene>
    <name evidence="13" type="ORF">BEN49_19930</name>
</gene>
<organism evidence="13 14">
    <name type="scientific">Hymenobacter coccineus</name>
    <dbReference type="NCBI Taxonomy" id="1908235"/>
    <lineage>
        <taxon>Bacteria</taxon>
        <taxon>Pseudomonadati</taxon>
        <taxon>Bacteroidota</taxon>
        <taxon>Cytophagia</taxon>
        <taxon>Cytophagales</taxon>
        <taxon>Hymenobacteraceae</taxon>
        <taxon>Hymenobacter</taxon>
    </lineage>
</organism>
<keyword evidence="14" id="KW-1185">Reference proteome</keyword>
<feature type="domain" description="DUF7149" evidence="11">
    <location>
        <begin position="16"/>
        <end position="241"/>
    </location>
</feature>
<feature type="domain" description="DUF7814" evidence="12">
    <location>
        <begin position="249"/>
        <end position="440"/>
    </location>
</feature>
<keyword evidence="4" id="KW-0949">S-adenosyl-L-methionine</keyword>
<feature type="compositionally biased region" description="Pro residues" evidence="8">
    <location>
        <begin position="472"/>
        <end position="483"/>
    </location>
</feature>
<comment type="caution">
    <text evidence="13">The sequence shown here is derived from an EMBL/GenBank/DDBJ whole genome shotgun (WGS) entry which is preliminary data.</text>
</comment>
<feature type="compositionally biased region" description="Low complexity" evidence="8">
    <location>
        <begin position="452"/>
        <end position="471"/>
    </location>
</feature>
<dbReference type="PROSITE" id="PS00092">
    <property type="entry name" value="N6_MTASE"/>
    <property type="match status" value="1"/>
</dbReference>
<evidence type="ECO:0000256" key="7">
    <source>
        <dbReference type="ARBA" id="ARBA00047942"/>
    </source>
</evidence>
<dbReference type="InterPro" id="IPR056716">
    <property type="entry name" value="DUF7814"/>
</dbReference>
<dbReference type="InterPro" id="IPR029063">
    <property type="entry name" value="SAM-dependent_MTases_sf"/>
</dbReference>
<feature type="compositionally biased region" description="Pro residues" evidence="8">
    <location>
        <begin position="501"/>
        <end position="515"/>
    </location>
</feature>
<protein>
    <recommendedName>
        <fullName evidence="1">site-specific DNA-methyltransferase (adenine-specific)</fullName>
        <ecNumber evidence="1">2.1.1.72</ecNumber>
    </recommendedName>
</protein>
<dbReference type="PANTHER" id="PTHR33841">
    <property type="entry name" value="DNA METHYLTRANSFERASE YEEA-RELATED"/>
    <property type="match status" value="1"/>
</dbReference>
<dbReference type="InterPro" id="IPR002052">
    <property type="entry name" value="DNA_methylase_N6_adenine_CS"/>
</dbReference>
<evidence type="ECO:0000256" key="4">
    <source>
        <dbReference type="ARBA" id="ARBA00022691"/>
    </source>
</evidence>
<feature type="domain" description="TaqI-like C-terminal specificity" evidence="10">
    <location>
        <begin position="1109"/>
        <end position="1283"/>
    </location>
</feature>
<evidence type="ECO:0000256" key="1">
    <source>
        <dbReference type="ARBA" id="ARBA00011900"/>
    </source>
</evidence>
<dbReference type="GO" id="GO:0032259">
    <property type="term" value="P:methylation"/>
    <property type="evidence" value="ECO:0007669"/>
    <property type="project" value="UniProtKB-KW"/>
</dbReference>
<keyword evidence="6" id="KW-0238">DNA-binding</keyword>
<keyword evidence="3" id="KW-0808">Transferase</keyword>
<dbReference type="EC" id="2.1.1.72" evidence="1"/>
<feature type="domain" description="Type II methyltransferase M.TaqI-like" evidence="9">
    <location>
        <begin position="699"/>
        <end position="989"/>
    </location>
</feature>
<proteinExistence type="predicted"/>
<dbReference type="GO" id="GO:0009307">
    <property type="term" value="P:DNA restriction-modification system"/>
    <property type="evidence" value="ECO:0007669"/>
    <property type="project" value="UniProtKB-KW"/>
</dbReference>
<evidence type="ECO:0000256" key="5">
    <source>
        <dbReference type="ARBA" id="ARBA00022747"/>
    </source>
</evidence>
<evidence type="ECO:0000313" key="13">
    <source>
        <dbReference type="EMBL" id="OGX91412.1"/>
    </source>
</evidence>
<dbReference type="Pfam" id="PF23653">
    <property type="entry name" value="DUF7149"/>
    <property type="match status" value="1"/>
</dbReference>
<accession>A0A1G1TKN0</accession>
<dbReference type="GO" id="GO:0009007">
    <property type="term" value="F:site-specific DNA-methyltransferase (adenine-specific) activity"/>
    <property type="evidence" value="ECO:0007669"/>
    <property type="project" value="UniProtKB-EC"/>
</dbReference>
<evidence type="ECO:0000256" key="3">
    <source>
        <dbReference type="ARBA" id="ARBA00022679"/>
    </source>
</evidence>
<dbReference type="GO" id="GO:0003677">
    <property type="term" value="F:DNA binding"/>
    <property type="evidence" value="ECO:0007669"/>
    <property type="project" value="UniProtKB-KW"/>
</dbReference>
<name>A0A1G1TKN0_9BACT</name>
<feature type="compositionally biased region" description="Pro residues" evidence="8">
    <location>
        <begin position="442"/>
        <end position="451"/>
    </location>
</feature>
<evidence type="ECO:0000259" key="12">
    <source>
        <dbReference type="Pfam" id="PF25120"/>
    </source>
</evidence>
<dbReference type="Proteomes" id="UP000177506">
    <property type="component" value="Unassembled WGS sequence"/>
</dbReference>
<comment type="catalytic activity">
    <reaction evidence="7">
        <text>a 2'-deoxyadenosine in DNA + S-adenosyl-L-methionine = an N(6)-methyl-2'-deoxyadenosine in DNA + S-adenosyl-L-homocysteine + H(+)</text>
        <dbReference type="Rhea" id="RHEA:15197"/>
        <dbReference type="Rhea" id="RHEA-COMP:12418"/>
        <dbReference type="Rhea" id="RHEA-COMP:12419"/>
        <dbReference type="ChEBI" id="CHEBI:15378"/>
        <dbReference type="ChEBI" id="CHEBI:57856"/>
        <dbReference type="ChEBI" id="CHEBI:59789"/>
        <dbReference type="ChEBI" id="CHEBI:90615"/>
        <dbReference type="ChEBI" id="CHEBI:90616"/>
        <dbReference type="EC" id="2.1.1.72"/>
    </reaction>
</comment>
<dbReference type="Pfam" id="PF07669">
    <property type="entry name" value="Eco57I"/>
    <property type="match status" value="1"/>
</dbReference>